<dbReference type="SUPFAM" id="SSF81324">
    <property type="entry name" value="Voltage-gated potassium channels"/>
    <property type="match status" value="1"/>
</dbReference>
<dbReference type="InterPro" id="IPR005821">
    <property type="entry name" value="Ion_trans_dom"/>
</dbReference>
<dbReference type="PANTHER" id="PTHR10037">
    <property type="entry name" value="VOLTAGE-GATED CATION CHANNEL CALCIUM AND SODIUM"/>
    <property type="match status" value="1"/>
</dbReference>
<protein>
    <recommendedName>
        <fullName evidence="6">Ion transport domain-containing protein</fullName>
    </recommendedName>
</protein>
<keyword evidence="3 5" id="KW-1133">Transmembrane helix</keyword>
<keyword evidence="8" id="KW-1185">Reference proteome</keyword>
<keyword evidence="2 5" id="KW-0812">Transmembrane</keyword>
<dbReference type="Pfam" id="PF00520">
    <property type="entry name" value="Ion_trans"/>
    <property type="match status" value="1"/>
</dbReference>
<feature type="domain" description="Ion transport" evidence="6">
    <location>
        <begin position="32"/>
        <end position="185"/>
    </location>
</feature>
<feature type="transmembrane region" description="Helical" evidence="5">
    <location>
        <begin position="72"/>
        <end position="94"/>
    </location>
</feature>
<sequence length="191" mass="21338">MGSTPAEEYGCSYFKQTSCLSPCVRRILATVGSDFDLRTLRAVRVLRPLKLVSGIPSLQVVLKSIMKAMVPLLQIGLLLFFAIVMFAIIGVEFYMGKFHQSCFKPGGENLNFDRLVLGADVLHCFMPKIRCDYRSPARTCPNGTVCQEYWTGPNFGITNFDNILFAVLTVFQCITMEGWVEILYSVGLVVN</sequence>
<organism evidence="7 8">
    <name type="scientific">Goodea atripinnis</name>
    <dbReference type="NCBI Taxonomy" id="208336"/>
    <lineage>
        <taxon>Eukaryota</taxon>
        <taxon>Metazoa</taxon>
        <taxon>Chordata</taxon>
        <taxon>Craniata</taxon>
        <taxon>Vertebrata</taxon>
        <taxon>Euteleostomi</taxon>
        <taxon>Actinopterygii</taxon>
        <taxon>Neopterygii</taxon>
        <taxon>Teleostei</taxon>
        <taxon>Neoteleostei</taxon>
        <taxon>Acanthomorphata</taxon>
        <taxon>Ovalentaria</taxon>
        <taxon>Atherinomorphae</taxon>
        <taxon>Cyprinodontiformes</taxon>
        <taxon>Goodeidae</taxon>
        <taxon>Goodea</taxon>
    </lineage>
</organism>
<evidence type="ECO:0000259" key="6">
    <source>
        <dbReference type="Pfam" id="PF00520"/>
    </source>
</evidence>
<dbReference type="Gene3D" id="1.10.287.70">
    <property type="match status" value="1"/>
</dbReference>
<comment type="subcellular location">
    <subcellularLocation>
        <location evidence="1">Membrane</location>
        <topology evidence="1">Multi-pass membrane protein</topology>
    </subcellularLocation>
</comment>
<evidence type="ECO:0000256" key="4">
    <source>
        <dbReference type="ARBA" id="ARBA00023136"/>
    </source>
</evidence>
<evidence type="ECO:0000313" key="8">
    <source>
        <dbReference type="Proteomes" id="UP001476798"/>
    </source>
</evidence>
<dbReference type="EMBL" id="JAHRIO010091343">
    <property type="protein sequence ID" value="MEQ2188654.1"/>
    <property type="molecule type" value="Genomic_DNA"/>
</dbReference>
<dbReference type="PANTHER" id="PTHR10037:SF298">
    <property type="entry name" value="VOLTAGE-DEPENDENT N-TYPE CALCIUM CHANNEL SUBUNIT ALPHA"/>
    <property type="match status" value="1"/>
</dbReference>
<evidence type="ECO:0000256" key="5">
    <source>
        <dbReference type="SAM" id="Phobius"/>
    </source>
</evidence>
<evidence type="ECO:0000256" key="1">
    <source>
        <dbReference type="ARBA" id="ARBA00004141"/>
    </source>
</evidence>
<name>A0ABV0PYV1_9TELE</name>
<evidence type="ECO:0000256" key="3">
    <source>
        <dbReference type="ARBA" id="ARBA00022989"/>
    </source>
</evidence>
<comment type="caution">
    <text evidence="7">The sequence shown here is derived from an EMBL/GenBank/DDBJ whole genome shotgun (WGS) entry which is preliminary data.</text>
</comment>
<evidence type="ECO:0000256" key="2">
    <source>
        <dbReference type="ARBA" id="ARBA00022692"/>
    </source>
</evidence>
<accession>A0ABV0PYV1</accession>
<gene>
    <name evidence="7" type="ORF">GOODEAATRI_017204</name>
</gene>
<proteinExistence type="predicted"/>
<evidence type="ECO:0000313" key="7">
    <source>
        <dbReference type="EMBL" id="MEQ2188654.1"/>
    </source>
</evidence>
<dbReference type="Proteomes" id="UP001476798">
    <property type="component" value="Unassembled WGS sequence"/>
</dbReference>
<keyword evidence="4 5" id="KW-0472">Membrane</keyword>
<dbReference type="InterPro" id="IPR043203">
    <property type="entry name" value="VGCC_Ca_Na"/>
</dbReference>
<reference evidence="7 8" key="1">
    <citation type="submission" date="2021-06" db="EMBL/GenBank/DDBJ databases">
        <authorList>
            <person name="Palmer J.M."/>
        </authorList>
    </citation>
    <scope>NUCLEOTIDE SEQUENCE [LARGE SCALE GENOMIC DNA]</scope>
    <source>
        <strain evidence="7 8">GA_2019</strain>
        <tissue evidence="7">Muscle</tissue>
    </source>
</reference>